<sequence length="485" mass="51831">MTTRTRDTATGTAEEALGVGDTAPRSGSERRFVDRTDAGQRLAERLLPYAASDPIVLGLPRGGVPIAAQVARALDAPLDIIMVRKLGVPFQPELAMGAIGEDEVRVLNEEVIRLAHVTPHDISRVETAEREEMRRRVTRFRVHHRRRDLRGRTVLIVDDGLATGSTAIAACEVARALGALHVVVAVPVAPPDAAAKLADHADEFIVLESPSNFSAVGQFYENFGQVTDHVVLDILDRWTNHEPWSEEESETAGGPAGEPAVARHSIDEEVVIELDGVSLPGHFAVPLDPIGLVLFAHGSGSSRHSSRNAHVATLLREASIGTLLFDLLTEDEEVDRANVFDVELLARRLRGATAWVRSRPDCRKLPIGYFGASTGAGAAVLAAADLGGDPSAVPITAVVSRGGRPDLAGTHLAELTAPTLLIIGGRDAAVIDINCDAATLIQGVVRIVIIPGASHLFEEDGTLTEAAIEAREWFDRHFRAAGAHH</sequence>
<organism evidence="3">
    <name type="scientific">freshwater metagenome</name>
    <dbReference type="NCBI Taxonomy" id="449393"/>
    <lineage>
        <taxon>unclassified sequences</taxon>
        <taxon>metagenomes</taxon>
        <taxon>ecological metagenomes</taxon>
    </lineage>
</organism>
<reference evidence="3" key="1">
    <citation type="submission" date="2020-05" db="EMBL/GenBank/DDBJ databases">
        <authorList>
            <person name="Chiriac C."/>
            <person name="Salcher M."/>
            <person name="Ghai R."/>
            <person name="Kavagutti S V."/>
        </authorList>
    </citation>
    <scope>NUCLEOTIDE SEQUENCE</scope>
</reference>
<protein>
    <submittedName>
        <fullName evidence="3">Unannotated protein</fullName>
    </submittedName>
</protein>
<dbReference type="InterPro" id="IPR029058">
    <property type="entry name" value="AB_hydrolase_fold"/>
</dbReference>
<evidence type="ECO:0000259" key="2">
    <source>
        <dbReference type="Pfam" id="PF00156"/>
    </source>
</evidence>
<dbReference type="SUPFAM" id="SSF53271">
    <property type="entry name" value="PRTase-like"/>
    <property type="match status" value="1"/>
</dbReference>
<accession>A0A6J5YJE4</accession>
<feature type="region of interest" description="Disordered" evidence="1">
    <location>
        <begin position="1"/>
        <end position="30"/>
    </location>
</feature>
<gene>
    <name evidence="3" type="ORF">UFOPK1392_02366</name>
</gene>
<feature type="domain" description="Phosphoribosyltransferase" evidence="2">
    <location>
        <begin position="41"/>
        <end position="219"/>
    </location>
</feature>
<dbReference type="Gene3D" id="3.30.1310.20">
    <property type="entry name" value="PRTase-like"/>
    <property type="match status" value="1"/>
</dbReference>
<evidence type="ECO:0000313" key="3">
    <source>
        <dbReference type="EMBL" id="CAB4324591.1"/>
    </source>
</evidence>
<dbReference type="InterPro" id="IPR000836">
    <property type="entry name" value="PRTase_dom"/>
</dbReference>
<name>A0A6J5YJE4_9ZZZZ</name>
<dbReference type="SUPFAM" id="SSF53474">
    <property type="entry name" value="alpha/beta-Hydrolases"/>
    <property type="match status" value="1"/>
</dbReference>
<evidence type="ECO:0000256" key="1">
    <source>
        <dbReference type="SAM" id="MobiDB-lite"/>
    </source>
</evidence>
<dbReference type="AlphaFoldDB" id="A0A6J5YJE4"/>
<dbReference type="EMBL" id="CAEMXZ010000176">
    <property type="protein sequence ID" value="CAB4324591.1"/>
    <property type="molecule type" value="Genomic_DNA"/>
</dbReference>
<dbReference type="CDD" id="cd06223">
    <property type="entry name" value="PRTases_typeI"/>
    <property type="match status" value="1"/>
</dbReference>
<dbReference type="Gene3D" id="3.40.50.2020">
    <property type="match status" value="1"/>
</dbReference>
<dbReference type="InterPro" id="IPR029057">
    <property type="entry name" value="PRTase-like"/>
</dbReference>
<dbReference type="Gene3D" id="3.40.50.1820">
    <property type="entry name" value="alpha/beta hydrolase"/>
    <property type="match status" value="1"/>
</dbReference>
<dbReference type="Pfam" id="PF00156">
    <property type="entry name" value="Pribosyltran"/>
    <property type="match status" value="1"/>
</dbReference>
<proteinExistence type="predicted"/>